<gene>
    <name evidence="1" type="ORF">OIU74_024463</name>
</gene>
<proteinExistence type="predicted"/>
<sequence length="143" mass="16062">MASLKGMYCLEAIAIYPLHEGGYKGRNLNRRLSSSLPTFILFALTHLGKQLIARWSFPQKLISDLNTCRQMPYVLWFGLLKPRRVTFLWFSRDAISGNQKSIGSIQIDGREKTLVEACLCIPHEQVLSKAELHLSSSAASTPP</sequence>
<dbReference type="AlphaFoldDB" id="A0A9Q0W803"/>
<reference evidence="1" key="2">
    <citation type="journal article" date="2023" name="Int. J. Mol. Sci.">
        <title>De Novo Assembly and Annotation of 11 Diverse Shrub Willow (Salix) Genomes Reveals Novel Gene Organization in Sex-Linked Regions.</title>
        <authorList>
            <person name="Hyden B."/>
            <person name="Feng K."/>
            <person name="Yates T.B."/>
            <person name="Jawdy S."/>
            <person name="Cereghino C."/>
            <person name="Smart L.B."/>
            <person name="Muchero W."/>
        </authorList>
    </citation>
    <scope>NUCLEOTIDE SEQUENCE</scope>
    <source>
        <tissue evidence="1">Shoot tip</tissue>
    </source>
</reference>
<dbReference type="Proteomes" id="UP001151752">
    <property type="component" value="Chromosome 19"/>
</dbReference>
<evidence type="ECO:0000313" key="1">
    <source>
        <dbReference type="EMBL" id="KAJ6761808.1"/>
    </source>
</evidence>
<organism evidence="1 2">
    <name type="scientific">Salix koriyanagi</name>
    <dbReference type="NCBI Taxonomy" id="2511006"/>
    <lineage>
        <taxon>Eukaryota</taxon>
        <taxon>Viridiplantae</taxon>
        <taxon>Streptophyta</taxon>
        <taxon>Embryophyta</taxon>
        <taxon>Tracheophyta</taxon>
        <taxon>Spermatophyta</taxon>
        <taxon>Magnoliopsida</taxon>
        <taxon>eudicotyledons</taxon>
        <taxon>Gunneridae</taxon>
        <taxon>Pentapetalae</taxon>
        <taxon>rosids</taxon>
        <taxon>fabids</taxon>
        <taxon>Malpighiales</taxon>
        <taxon>Salicaceae</taxon>
        <taxon>Saliceae</taxon>
        <taxon>Salix</taxon>
    </lineage>
</organism>
<reference evidence="1" key="1">
    <citation type="submission" date="2022-11" db="EMBL/GenBank/DDBJ databases">
        <authorList>
            <person name="Hyden B.L."/>
            <person name="Feng K."/>
            <person name="Yates T."/>
            <person name="Jawdy S."/>
            <person name="Smart L.B."/>
            <person name="Muchero W."/>
        </authorList>
    </citation>
    <scope>NUCLEOTIDE SEQUENCE</scope>
    <source>
        <tissue evidence="1">Shoot tip</tissue>
    </source>
</reference>
<evidence type="ECO:0000313" key="2">
    <source>
        <dbReference type="Proteomes" id="UP001151752"/>
    </source>
</evidence>
<dbReference type="EMBL" id="JAPFFM010000005">
    <property type="protein sequence ID" value="KAJ6761808.1"/>
    <property type="molecule type" value="Genomic_DNA"/>
</dbReference>
<keyword evidence="2" id="KW-1185">Reference proteome</keyword>
<accession>A0A9Q0W803</accession>
<protein>
    <submittedName>
        <fullName evidence="1">Uncharacterized protein</fullName>
    </submittedName>
</protein>
<comment type="caution">
    <text evidence="1">The sequence shown here is derived from an EMBL/GenBank/DDBJ whole genome shotgun (WGS) entry which is preliminary data.</text>
</comment>
<name>A0A9Q0W803_9ROSI</name>